<dbReference type="OrthoDB" id="10655310at2759"/>
<evidence type="ECO:0000256" key="3">
    <source>
        <dbReference type="SAM" id="SignalP"/>
    </source>
</evidence>
<evidence type="ECO:0000313" key="5">
    <source>
        <dbReference type="Proteomes" id="UP000594262"/>
    </source>
</evidence>
<dbReference type="AlphaFoldDB" id="A0A7M6DKU5"/>
<accession>A0A7M6DKU5</accession>
<reference evidence="4" key="1">
    <citation type="submission" date="2021-01" db="UniProtKB">
        <authorList>
            <consortium name="EnsemblMetazoa"/>
        </authorList>
    </citation>
    <scope>IDENTIFICATION</scope>
</reference>
<sequence length="431" mass="47495">MKLILLISILSLTFGAPFFTGDNSQEYPDSESADPDQNESDGGTEEFNFQYTKLTTGVYTGWKIMGKSLLLAIKMTTHNNWLVVGFVGVNEEVNELKESLFFRIRHSSISVKSADWDLHGGFVASESQTWSKESDDETSVSYNAILSRPLTGLKYTKPLKMVYGTGSQRKFQEINFYFKDSFATKFIDLTSPGKFLDKRQLTSTAVSGKGNSTEIDENNNNVETTAASSSEEVIDNHAEGKEVVSVSNTVEPSVSVYSSIATTTTTTATTTSARPKIEPRKKTITTTKPIIRNTVPPTKTTKLPIQRLHYTIKDYGNKPTSQPNHKGATVVTNKPTPCPVTCNCTRNGTTDNSHWYDVIRAKENATYFAIIGTSALLTGIIVLCVACCCARSGRPQPPRSRKHKVAFYKVDDFDSADEEEIGDLIDKSSSS</sequence>
<evidence type="ECO:0000313" key="4">
    <source>
        <dbReference type="EnsemblMetazoa" id="CLYHEMP014297.1"/>
    </source>
</evidence>
<feature type="transmembrane region" description="Helical" evidence="2">
    <location>
        <begin position="367"/>
        <end position="390"/>
    </location>
</feature>
<keyword evidence="2" id="KW-0472">Membrane</keyword>
<evidence type="ECO:0000256" key="2">
    <source>
        <dbReference type="SAM" id="Phobius"/>
    </source>
</evidence>
<keyword evidence="3" id="KW-0732">Signal</keyword>
<dbReference type="GeneID" id="136819400"/>
<feature type="region of interest" description="Disordered" evidence="1">
    <location>
        <begin position="206"/>
        <end position="232"/>
    </location>
</feature>
<feature type="compositionally biased region" description="Polar residues" evidence="1">
    <location>
        <begin position="206"/>
        <end position="231"/>
    </location>
</feature>
<organism evidence="4 5">
    <name type="scientific">Clytia hemisphaerica</name>
    <dbReference type="NCBI Taxonomy" id="252671"/>
    <lineage>
        <taxon>Eukaryota</taxon>
        <taxon>Metazoa</taxon>
        <taxon>Cnidaria</taxon>
        <taxon>Hydrozoa</taxon>
        <taxon>Hydroidolina</taxon>
        <taxon>Leptothecata</taxon>
        <taxon>Obeliida</taxon>
        <taxon>Clytiidae</taxon>
        <taxon>Clytia</taxon>
    </lineage>
</organism>
<name>A0A7M6DKU5_9CNID</name>
<feature type="region of interest" description="Disordered" evidence="1">
    <location>
        <begin position="25"/>
        <end position="44"/>
    </location>
</feature>
<evidence type="ECO:0000256" key="1">
    <source>
        <dbReference type="SAM" id="MobiDB-lite"/>
    </source>
</evidence>
<dbReference type="Proteomes" id="UP000594262">
    <property type="component" value="Unplaced"/>
</dbReference>
<dbReference type="RefSeq" id="XP_066931734.1">
    <property type="nucleotide sequence ID" value="XM_067075633.1"/>
</dbReference>
<keyword evidence="2" id="KW-1133">Transmembrane helix</keyword>
<keyword evidence="2" id="KW-0812">Transmembrane</keyword>
<protein>
    <recommendedName>
        <fullName evidence="6">Cnidarian restricted protein</fullName>
    </recommendedName>
</protein>
<feature type="compositionally biased region" description="Acidic residues" evidence="1">
    <location>
        <begin position="28"/>
        <end position="44"/>
    </location>
</feature>
<feature type="chain" id="PRO_5029603334" description="Cnidarian restricted protein" evidence="3">
    <location>
        <begin position="16"/>
        <end position="431"/>
    </location>
</feature>
<dbReference type="EnsemblMetazoa" id="CLYHEMT014297.1">
    <property type="protein sequence ID" value="CLYHEMP014297.1"/>
    <property type="gene ID" value="CLYHEMG014297"/>
</dbReference>
<evidence type="ECO:0008006" key="6">
    <source>
        <dbReference type="Google" id="ProtNLM"/>
    </source>
</evidence>
<feature type="signal peptide" evidence="3">
    <location>
        <begin position="1"/>
        <end position="15"/>
    </location>
</feature>
<proteinExistence type="predicted"/>
<keyword evidence="5" id="KW-1185">Reference proteome</keyword>